<accession>A0A916S459</accession>
<organism evidence="1 2">
    <name type="scientific">Brucella endophytica</name>
    <dbReference type="NCBI Taxonomy" id="1963359"/>
    <lineage>
        <taxon>Bacteria</taxon>
        <taxon>Pseudomonadati</taxon>
        <taxon>Pseudomonadota</taxon>
        <taxon>Alphaproteobacteria</taxon>
        <taxon>Hyphomicrobiales</taxon>
        <taxon>Brucellaceae</taxon>
        <taxon>Brucella/Ochrobactrum group</taxon>
        <taxon>Brucella</taxon>
    </lineage>
</organism>
<proteinExistence type="predicted"/>
<sequence>MRALRVDENDPYPPGGVYGREHAAAAFIAEGTHGWPLHCIYADVTHHYAVGGITAFKRDVGRRTYDAPTPISADNGAAVEAECAMGGRACHRIAALAVPGDAFYMMAAMDLHAEICSMRFEKRLRPALWKKQSEGESRLESGEVQARV</sequence>
<comment type="caution">
    <text evidence="1">The sequence shown here is derived from an EMBL/GenBank/DDBJ whole genome shotgun (WGS) entry which is preliminary data.</text>
</comment>
<evidence type="ECO:0000313" key="2">
    <source>
        <dbReference type="Proteomes" id="UP000646478"/>
    </source>
</evidence>
<gene>
    <name evidence="1" type="ORF">GCM10011491_08240</name>
</gene>
<name>A0A916S459_9HYPH</name>
<dbReference type="EMBL" id="BMHH01000002">
    <property type="protein sequence ID" value="GGA83159.1"/>
    <property type="molecule type" value="Genomic_DNA"/>
</dbReference>
<reference evidence="1" key="1">
    <citation type="journal article" date="2014" name="Int. J. Syst. Evol. Microbiol.">
        <title>Complete genome sequence of Corynebacterium casei LMG S-19264T (=DSM 44701T), isolated from a smear-ripened cheese.</title>
        <authorList>
            <consortium name="US DOE Joint Genome Institute (JGI-PGF)"/>
            <person name="Walter F."/>
            <person name="Albersmeier A."/>
            <person name="Kalinowski J."/>
            <person name="Ruckert C."/>
        </authorList>
    </citation>
    <scope>NUCLEOTIDE SEQUENCE</scope>
    <source>
        <strain evidence="1">CGMCC 1.15082</strain>
    </source>
</reference>
<evidence type="ECO:0000313" key="1">
    <source>
        <dbReference type="EMBL" id="GGA83159.1"/>
    </source>
</evidence>
<reference evidence="1" key="2">
    <citation type="submission" date="2020-09" db="EMBL/GenBank/DDBJ databases">
        <authorList>
            <person name="Sun Q."/>
            <person name="Zhou Y."/>
        </authorList>
    </citation>
    <scope>NUCLEOTIDE SEQUENCE</scope>
    <source>
        <strain evidence="1">CGMCC 1.15082</strain>
    </source>
</reference>
<protein>
    <submittedName>
        <fullName evidence="1">Uncharacterized protein</fullName>
    </submittedName>
</protein>
<dbReference type="Proteomes" id="UP000646478">
    <property type="component" value="Unassembled WGS sequence"/>
</dbReference>
<dbReference type="AlphaFoldDB" id="A0A916S459"/>
<keyword evidence="2" id="KW-1185">Reference proteome</keyword>